<evidence type="ECO:0000313" key="2">
    <source>
        <dbReference type="Proteomes" id="UP001138500"/>
    </source>
</evidence>
<reference evidence="1 2" key="1">
    <citation type="journal article" date="2018" name="IMA Fungus">
        <title>IMA Genome-F 10: Nine draft genome sequences of Claviceps purpurea s.lat., including C. arundinis, C. humidiphila, and C. cf. spartinae, pseudomolecules for the pitch canker pathogen Fusarium circinatum, draft genome of Davidsoniella eucalypti, Grosmannia galeiformis, Quambalaria eucalypti, and Teratosphaeria destructans.</title>
        <authorList>
            <person name="Wingfield B.D."/>
            <person name="Liu M."/>
            <person name="Nguyen H.D."/>
            <person name="Lane F.A."/>
            <person name="Morgan S.W."/>
            <person name="De Vos L."/>
            <person name="Wilken P.M."/>
            <person name="Duong T.A."/>
            <person name="Aylward J."/>
            <person name="Coetzee M.P."/>
            <person name="Dadej K."/>
            <person name="De Beer Z.W."/>
            <person name="Findlay W."/>
            <person name="Havenga M."/>
            <person name="Kolarik M."/>
            <person name="Menzies J.G."/>
            <person name="Naidoo K."/>
            <person name="Pochopski O."/>
            <person name="Shoukouhi P."/>
            <person name="Santana Q.C."/>
            <person name="Seifert K.A."/>
            <person name="Soal N."/>
            <person name="Steenkamp E.T."/>
            <person name="Tatham C.T."/>
            <person name="van der Nest M.A."/>
            <person name="Wingfield M.J."/>
        </authorList>
    </citation>
    <scope>NUCLEOTIDE SEQUENCE [LARGE SCALE GENOMIC DNA]</scope>
    <source>
        <strain evidence="1">CMW44962</strain>
    </source>
</reference>
<protein>
    <submittedName>
        <fullName evidence="1">Uncharacterized protein</fullName>
    </submittedName>
</protein>
<accession>A0A9W7SR32</accession>
<dbReference type="Proteomes" id="UP001138500">
    <property type="component" value="Unassembled WGS sequence"/>
</dbReference>
<sequence length="60" mass="6272">MEAIKPGSCEALTGVEYASSAAAREAPSGRGPKKSAELDDKEYVYVGGKDIKAQGKLEGR</sequence>
<dbReference type="EMBL" id="RIBY02001956">
    <property type="protein sequence ID" value="KAH9826768.1"/>
    <property type="molecule type" value="Genomic_DNA"/>
</dbReference>
<dbReference type="AlphaFoldDB" id="A0A9W7SR32"/>
<name>A0A9W7SR32_9PEZI</name>
<proteinExistence type="predicted"/>
<evidence type="ECO:0000313" key="1">
    <source>
        <dbReference type="EMBL" id="KAH9826768.1"/>
    </source>
</evidence>
<comment type="caution">
    <text evidence="1">The sequence shown here is derived from an EMBL/GenBank/DDBJ whole genome shotgun (WGS) entry which is preliminary data.</text>
</comment>
<organism evidence="1 2">
    <name type="scientific">Teratosphaeria destructans</name>
    <dbReference type="NCBI Taxonomy" id="418781"/>
    <lineage>
        <taxon>Eukaryota</taxon>
        <taxon>Fungi</taxon>
        <taxon>Dikarya</taxon>
        <taxon>Ascomycota</taxon>
        <taxon>Pezizomycotina</taxon>
        <taxon>Dothideomycetes</taxon>
        <taxon>Dothideomycetidae</taxon>
        <taxon>Mycosphaerellales</taxon>
        <taxon>Teratosphaeriaceae</taxon>
        <taxon>Teratosphaeria</taxon>
    </lineage>
</organism>
<reference evidence="1 2" key="2">
    <citation type="journal article" date="2021" name="Curr. Genet.">
        <title>Genetic response to nitrogen starvation in the aggressive Eucalyptus foliar pathogen Teratosphaeria destructans.</title>
        <authorList>
            <person name="Havenga M."/>
            <person name="Wingfield B.D."/>
            <person name="Wingfield M.J."/>
            <person name="Dreyer L.L."/>
            <person name="Roets F."/>
            <person name="Aylward J."/>
        </authorList>
    </citation>
    <scope>NUCLEOTIDE SEQUENCE [LARGE SCALE GENOMIC DNA]</scope>
    <source>
        <strain evidence="1">CMW44962</strain>
    </source>
</reference>
<keyword evidence="2" id="KW-1185">Reference proteome</keyword>
<gene>
    <name evidence="1" type="ORF">Tdes44962_MAKER03311</name>
</gene>